<comment type="caution">
    <text evidence="1">The sequence shown here is derived from an EMBL/GenBank/DDBJ whole genome shotgun (WGS) entry which is preliminary data.</text>
</comment>
<organism evidence="1 2">
    <name type="scientific">Dermacentor silvarum</name>
    <name type="common">Tick</name>
    <dbReference type="NCBI Taxonomy" id="543639"/>
    <lineage>
        <taxon>Eukaryota</taxon>
        <taxon>Metazoa</taxon>
        <taxon>Ecdysozoa</taxon>
        <taxon>Arthropoda</taxon>
        <taxon>Chelicerata</taxon>
        <taxon>Arachnida</taxon>
        <taxon>Acari</taxon>
        <taxon>Parasitiformes</taxon>
        <taxon>Ixodida</taxon>
        <taxon>Ixodoidea</taxon>
        <taxon>Ixodidae</taxon>
        <taxon>Rhipicephalinae</taxon>
        <taxon>Dermacentor</taxon>
    </lineage>
</organism>
<reference evidence="1" key="1">
    <citation type="submission" date="2020-05" db="EMBL/GenBank/DDBJ databases">
        <title>Large-scale comparative analyses of tick genomes elucidate their genetic diversity and vector capacities.</title>
        <authorList>
            <person name="Jia N."/>
            <person name="Wang J."/>
            <person name="Shi W."/>
            <person name="Du L."/>
            <person name="Sun Y."/>
            <person name="Zhan W."/>
            <person name="Jiang J."/>
            <person name="Wang Q."/>
            <person name="Zhang B."/>
            <person name="Ji P."/>
            <person name="Sakyi L.B."/>
            <person name="Cui X."/>
            <person name="Yuan T."/>
            <person name="Jiang B."/>
            <person name="Yang W."/>
            <person name="Lam T.T.-Y."/>
            <person name="Chang Q."/>
            <person name="Ding S."/>
            <person name="Wang X."/>
            <person name="Zhu J."/>
            <person name="Ruan X."/>
            <person name="Zhao L."/>
            <person name="Wei J."/>
            <person name="Que T."/>
            <person name="Du C."/>
            <person name="Cheng J."/>
            <person name="Dai P."/>
            <person name="Han X."/>
            <person name="Huang E."/>
            <person name="Gao Y."/>
            <person name="Liu J."/>
            <person name="Shao H."/>
            <person name="Ye R."/>
            <person name="Li L."/>
            <person name="Wei W."/>
            <person name="Wang X."/>
            <person name="Wang C."/>
            <person name="Yang T."/>
            <person name="Huo Q."/>
            <person name="Li W."/>
            <person name="Guo W."/>
            <person name="Chen H."/>
            <person name="Zhou L."/>
            <person name="Ni X."/>
            <person name="Tian J."/>
            <person name="Zhou Y."/>
            <person name="Sheng Y."/>
            <person name="Liu T."/>
            <person name="Pan Y."/>
            <person name="Xia L."/>
            <person name="Li J."/>
            <person name="Zhao F."/>
            <person name="Cao W."/>
        </authorList>
    </citation>
    <scope>NUCLEOTIDE SEQUENCE</scope>
    <source>
        <strain evidence="1">Dsil-2018</strain>
    </source>
</reference>
<sequence>MNQTRQCPPDGFPSGMPFLLSLGIVPYGTALHASEYLRREKETLPWTTVLKRWEYLEAMLGTGVVLEKWKLFIIRILIHHIHSFKWSYTQEDNDKRILLEHQFTVFCTVIEDGDEGEWMLLRTRLEQVSDGVERRNIILALGCTKDRSRLHRYFEEFSASSMRMVPLLFTEVAKRGNFWRLRTAEYILTNWKELKTTYPRHFQGILTSIFKYVSSNEELLEINKLLRRNRWSLLRYSAAFDKIDQAAKKNIQWVTSHYAEVARWLKRDVAEFILDDQVLHGNATLSGLGNDTKNEDETDSLDIGASEVYEARGIPDYRVTDGAIAKENNSGLDSDVAGLGDTLRKHGHSDRAGDFTGTATTMRDFGETFRAKHNTGSHEISVTAANAGMSESHNQSIEGSFSEAVHGHQSVVNNADDSAAIVVPLVTGQSMPKEDDSFEASSLSNTSQSQESNTTKSVTRDADTTFSSPVASRVSTAEIVAKNAKFDAAIFNDSGQDPQLAEYAKDEDYTDTSVTINDFDHILITEHFRDSHNALAEVKRAGSSRNLNGSRDVKNKRMAERAASFFTAAYRDEGAAKNGSPGVDVEMAKATAENFSKKVEFFEISESYRNRSEGSKNKTDIRRGVDITRESSIAPQMNAAEIATKKAESEAFFLKDVEENLGYSKHAQNYTDTTITIRNFDDIFLTRHYIDSRRSYVTAERTGARGNLNGNSDASASVADRPSQGSENRMDADMPRNSSMVSWVNIPAVAAEKVESLVAGPKDREQNRRFSERRDGYTDTAVTIRNFDDRLLSKHYLNSLLDTVVADGIGVRKNHNNQSYASYIAAFSRDKSVAKNGSIRAAAKMPAVTGEKLAKKGGSPKISSQISPSENRKSKDRKDVGRDSDTRSNSSVLSLVSAAGIATDEPRLDSVKPMNEELNTRYMTDEDYTDTTIILENFDDRFLTRHYIDSQGASVVAEGTGLDGTINYSIDESIKGRATSHLSTIHRGDAILENFFAEENHGQNSGFLKMLRSTPFKDQKSKNKMDVERNGDAERSPSVYLVNSPKIKAEVGLNTDSRCLNSSSGSCKGEGQHASSNSLVNGGGKSFKAEERNTKNSNEDGRSATFLPIYSNADGIKVDDNVNERKDDSHFTTSAGFSPSMVLLLRGNTSGIAVEPVSKVANGTVRTTHRSSEESTKKCDEATGSALTIKPRMAPSMIPFTNSYGKVPRAPSSLTERITANTKESGDVRFTPNNEVNSDINVGNTHNNVSHTASATKVANAVTISIIKKITDPKNAPKSFSSTIASSTNVTKPSKSPSARHATEDVEKHSVKIMNTSEITSITNSARNTNAPVTIFPSSDNAGTLPCDSTSTPGQQRSNAGDSGDVHNDSYDDGNEENVDSEYAMREDSARDDHKKLKKLASE</sequence>
<gene>
    <name evidence="1" type="ORF">HPB49_015709</name>
</gene>
<accession>A0ACB8CLT5</accession>
<evidence type="ECO:0000313" key="1">
    <source>
        <dbReference type="EMBL" id="KAH7945799.1"/>
    </source>
</evidence>
<dbReference type="Proteomes" id="UP000821865">
    <property type="component" value="Chromosome 6"/>
</dbReference>
<evidence type="ECO:0000313" key="2">
    <source>
        <dbReference type="Proteomes" id="UP000821865"/>
    </source>
</evidence>
<proteinExistence type="predicted"/>
<keyword evidence="2" id="KW-1185">Reference proteome</keyword>
<name>A0ACB8CLT5_DERSI</name>
<dbReference type="EMBL" id="CM023475">
    <property type="protein sequence ID" value="KAH7945799.1"/>
    <property type="molecule type" value="Genomic_DNA"/>
</dbReference>
<protein>
    <submittedName>
        <fullName evidence="1">Uncharacterized protein</fullName>
    </submittedName>
</protein>